<reference evidence="1 2" key="1">
    <citation type="submission" date="2020-06" db="EMBL/GenBank/DDBJ databases">
        <authorList>
            <person name="Isaeva M.P."/>
            <person name="Chernysheva N.Y."/>
        </authorList>
    </citation>
    <scope>NUCLEOTIDE SEQUENCE [LARGE SCALE GENOMIC DNA]</scope>
    <source>
        <strain evidence="1 2">KMM 6746</strain>
    </source>
</reference>
<dbReference type="PANTHER" id="PTHR13812:SF19">
    <property type="entry name" value="KETIMINE REDUCTASE MU-CRYSTALLIN"/>
    <property type="match status" value="1"/>
</dbReference>
<dbReference type="PIRSF" id="PIRSF001439">
    <property type="entry name" value="CryM"/>
    <property type="match status" value="1"/>
</dbReference>
<reference evidence="2" key="2">
    <citation type="submission" date="2023-07" db="EMBL/GenBank/DDBJ databases">
        <title>Zobellia barbeyronii sp. nov., a new marine flavobacterium, isolated from green and red algae.</title>
        <authorList>
            <person name="Nedashkovskaya O.I."/>
            <person name="Otstavnykh N."/>
            <person name="Zhukova N."/>
            <person name="Guzev K."/>
            <person name="Chausova V."/>
            <person name="Tekutyeva L."/>
            <person name="Mikhailov V."/>
            <person name="Isaeva M."/>
        </authorList>
    </citation>
    <scope>NUCLEOTIDE SEQUENCE [LARGE SCALE GENOMIC DNA]</scope>
    <source>
        <strain evidence="2">KMM 6746</strain>
    </source>
</reference>
<dbReference type="Gene3D" id="3.40.50.720">
    <property type="entry name" value="NAD(P)-binding Rossmann-like Domain"/>
    <property type="match status" value="1"/>
</dbReference>
<comment type="caution">
    <text evidence="1">The sequence shown here is derived from an EMBL/GenBank/DDBJ whole genome shotgun (WGS) entry which is preliminary data.</text>
</comment>
<dbReference type="EMBL" id="JACATN010000002">
    <property type="protein sequence ID" value="MBT2160525.1"/>
    <property type="molecule type" value="Genomic_DNA"/>
</dbReference>
<accession>A0ABS5WCL5</accession>
<organism evidence="1 2">
    <name type="scientific">Zobellia barbeyronii</name>
    <dbReference type="NCBI Taxonomy" id="2748009"/>
    <lineage>
        <taxon>Bacteria</taxon>
        <taxon>Pseudomonadati</taxon>
        <taxon>Bacteroidota</taxon>
        <taxon>Flavobacteriia</taxon>
        <taxon>Flavobacteriales</taxon>
        <taxon>Flavobacteriaceae</taxon>
        <taxon>Zobellia</taxon>
    </lineage>
</organism>
<protein>
    <submittedName>
        <fullName evidence="1">Ornithine cyclodeaminase family protein</fullName>
    </submittedName>
</protein>
<evidence type="ECO:0000313" key="1">
    <source>
        <dbReference type="EMBL" id="MBT2160525.1"/>
    </source>
</evidence>
<dbReference type="RefSeq" id="WP_214610757.1">
    <property type="nucleotide sequence ID" value="NZ_JACATN010000002.1"/>
</dbReference>
<sequence>MTTVIHLKEIKALLKHTDVVTAMEEGFIQYSNGNTVVPPVGELLFEDPKGDAHIKYGYIKNEAYYVIKIASGFYDNAKLGIPSSQGLMLLFDQKTGVPKAVLLDEGYLTDIRTAAAGALAAKYFAPKEIKAIGIVGTGIQAKLQLQYLQKYTPCTTVWIWGRSKEKAAKFANELGADFDVHIADSTTELAKHCNLIVTTTPSEQALLKASDIQKGTHITAVGSDTEHKQELESELLKKADIVISDSIPQSKSRGEVYRATQDGKITEDDIVELGTAIQDKKLQRTNDDQITIVDLTGVAVQDIMITEAVYTAYLKK</sequence>
<proteinExistence type="predicted"/>
<dbReference type="Gene3D" id="3.30.1780.10">
    <property type="entry name" value="ornithine cyclodeaminase, domain 1"/>
    <property type="match status" value="1"/>
</dbReference>
<dbReference type="Pfam" id="PF02423">
    <property type="entry name" value="OCD_Mu_crystall"/>
    <property type="match status" value="1"/>
</dbReference>
<dbReference type="PANTHER" id="PTHR13812">
    <property type="entry name" value="KETIMINE REDUCTASE MU-CRYSTALLIN"/>
    <property type="match status" value="1"/>
</dbReference>
<dbReference type="InterPro" id="IPR036291">
    <property type="entry name" value="NAD(P)-bd_dom_sf"/>
</dbReference>
<dbReference type="Proteomes" id="UP000740413">
    <property type="component" value="Unassembled WGS sequence"/>
</dbReference>
<dbReference type="InterPro" id="IPR003462">
    <property type="entry name" value="ODC_Mu_crystall"/>
</dbReference>
<name>A0ABS5WCL5_9FLAO</name>
<gene>
    <name evidence="1" type="ORF">HW347_04560</name>
</gene>
<dbReference type="SUPFAM" id="SSF51735">
    <property type="entry name" value="NAD(P)-binding Rossmann-fold domains"/>
    <property type="match status" value="1"/>
</dbReference>
<evidence type="ECO:0000313" key="2">
    <source>
        <dbReference type="Proteomes" id="UP000740413"/>
    </source>
</evidence>
<keyword evidence="2" id="KW-1185">Reference proteome</keyword>
<dbReference type="InterPro" id="IPR023401">
    <property type="entry name" value="ODC_N"/>
</dbReference>